<evidence type="ECO:0000313" key="8">
    <source>
        <dbReference type="EMBL" id="SHL20814.1"/>
    </source>
</evidence>
<dbReference type="Gene3D" id="1.10.1740.10">
    <property type="match status" value="1"/>
</dbReference>
<evidence type="ECO:0000256" key="3">
    <source>
        <dbReference type="ARBA" id="ARBA00023082"/>
    </source>
</evidence>
<dbReference type="InterPro" id="IPR013325">
    <property type="entry name" value="RNA_pol_sigma_r2"/>
</dbReference>
<keyword evidence="9" id="KW-1185">Reference proteome</keyword>
<dbReference type="Gene3D" id="1.10.10.10">
    <property type="entry name" value="Winged helix-like DNA-binding domain superfamily/Winged helix DNA-binding domain"/>
    <property type="match status" value="1"/>
</dbReference>
<evidence type="ECO:0000313" key="9">
    <source>
        <dbReference type="Proteomes" id="UP000184275"/>
    </source>
</evidence>
<dbReference type="InterPro" id="IPR036388">
    <property type="entry name" value="WH-like_DNA-bd_sf"/>
</dbReference>
<evidence type="ECO:0000256" key="5">
    <source>
        <dbReference type="ARBA" id="ARBA00023163"/>
    </source>
</evidence>
<dbReference type="SUPFAM" id="SSF88659">
    <property type="entry name" value="Sigma3 and sigma4 domains of RNA polymerase sigma factors"/>
    <property type="match status" value="1"/>
</dbReference>
<dbReference type="GO" id="GO:0003677">
    <property type="term" value="F:DNA binding"/>
    <property type="evidence" value="ECO:0007669"/>
    <property type="project" value="UniProtKB-KW"/>
</dbReference>
<reference evidence="9" key="1">
    <citation type="submission" date="2016-11" db="EMBL/GenBank/DDBJ databases">
        <authorList>
            <person name="Varghese N."/>
            <person name="Submissions S."/>
        </authorList>
    </citation>
    <scope>NUCLEOTIDE SEQUENCE [LARGE SCALE GENOMIC DNA]</scope>
    <source>
        <strain evidence="9">UWOS</strain>
    </source>
</reference>
<protein>
    <submittedName>
        <fullName evidence="8">RNA polymerase sigma-70 factor, ECF subfamily</fullName>
    </submittedName>
</protein>
<name>A0A1M6YR64_9BACT</name>
<organism evidence="8 9">
    <name type="scientific">Fibrobacter intestinalis</name>
    <dbReference type="NCBI Taxonomy" id="28122"/>
    <lineage>
        <taxon>Bacteria</taxon>
        <taxon>Pseudomonadati</taxon>
        <taxon>Fibrobacterota</taxon>
        <taxon>Fibrobacteria</taxon>
        <taxon>Fibrobacterales</taxon>
        <taxon>Fibrobacteraceae</taxon>
        <taxon>Fibrobacter</taxon>
    </lineage>
</organism>
<dbReference type="SUPFAM" id="SSF88946">
    <property type="entry name" value="Sigma2 domain of RNA polymerase sigma factors"/>
    <property type="match status" value="1"/>
</dbReference>
<dbReference type="InterPro" id="IPR007627">
    <property type="entry name" value="RNA_pol_sigma70_r2"/>
</dbReference>
<keyword evidence="4" id="KW-0238">DNA-binding</keyword>
<keyword evidence="5" id="KW-0804">Transcription</keyword>
<evidence type="ECO:0000256" key="2">
    <source>
        <dbReference type="ARBA" id="ARBA00023015"/>
    </source>
</evidence>
<dbReference type="PANTHER" id="PTHR43133">
    <property type="entry name" value="RNA POLYMERASE ECF-TYPE SIGMA FACTO"/>
    <property type="match status" value="1"/>
</dbReference>
<feature type="domain" description="RNA polymerase sigma factor 70 region 4 type 2" evidence="7">
    <location>
        <begin position="120"/>
        <end position="155"/>
    </location>
</feature>
<keyword evidence="3" id="KW-0731">Sigma factor</keyword>
<dbReference type="InterPro" id="IPR039425">
    <property type="entry name" value="RNA_pol_sigma-70-like"/>
</dbReference>
<feature type="domain" description="RNA polymerase sigma-70 region 2" evidence="6">
    <location>
        <begin position="15"/>
        <end position="79"/>
    </location>
</feature>
<accession>A0A1M6YR64</accession>
<dbReference type="PANTHER" id="PTHR43133:SF8">
    <property type="entry name" value="RNA POLYMERASE SIGMA FACTOR HI_1459-RELATED"/>
    <property type="match status" value="1"/>
</dbReference>
<dbReference type="EMBL" id="FRAW01000047">
    <property type="protein sequence ID" value="SHL20814.1"/>
    <property type="molecule type" value="Genomic_DNA"/>
</dbReference>
<dbReference type="InterPro" id="IPR013324">
    <property type="entry name" value="RNA_pol_sigma_r3/r4-like"/>
</dbReference>
<dbReference type="Pfam" id="PF08281">
    <property type="entry name" value="Sigma70_r4_2"/>
    <property type="match status" value="1"/>
</dbReference>
<dbReference type="GO" id="GO:0016987">
    <property type="term" value="F:sigma factor activity"/>
    <property type="evidence" value="ECO:0007669"/>
    <property type="project" value="UniProtKB-KW"/>
</dbReference>
<dbReference type="Pfam" id="PF04542">
    <property type="entry name" value="Sigma70_r2"/>
    <property type="match status" value="1"/>
</dbReference>
<proteinExistence type="inferred from homology"/>
<evidence type="ECO:0000259" key="7">
    <source>
        <dbReference type="Pfam" id="PF08281"/>
    </source>
</evidence>
<dbReference type="InterPro" id="IPR013249">
    <property type="entry name" value="RNA_pol_sigma70_r4_t2"/>
</dbReference>
<evidence type="ECO:0000256" key="4">
    <source>
        <dbReference type="ARBA" id="ARBA00023125"/>
    </source>
</evidence>
<keyword evidence="2" id="KW-0805">Transcription regulation</keyword>
<dbReference type="NCBIfam" id="TIGR02937">
    <property type="entry name" value="sigma70-ECF"/>
    <property type="match status" value="1"/>
</dbReference>
<comment type="similarity">
    <text evidence="1">Belongs to the sigma-70 factor family. ECF subfamily.</text>
</comment>
<sequence>MNKQNIAEREAFSKLYEAYAPMVYRRCTFMLKDEAEAGDMMQDVFLRIFSRRDSLDLSAPSSLLWNTATRLCLNRIRDNIRHGVHVTNDDLLLQIASVRDEFDDYEAKGVLARIFAKEPESTRTMAVLHYVDGMTLEETAEAVGLSVSGVRKRLRSLKSKVKEVK</sequence>
<dbReference type="Proteomes" id="UP000184275">
    <property type="component" value="Unassembled WGS sequence"/>
</dbReference>
<gene>
    <name evidence="8" type="ORF">SAMN05720469_1475</name>
</gene>
<dbReference type="AlphaFoldDB" id="A0A1M6YR64"/>
<evidence type="ECO:0000256" key="1">
    <source>
        <dbReference type="ARBA" id="ARBA00010641"/>
    </source>
</evidence>
<dbReference type="InterPro" id="IPR014284">
    <property type="entry name" value="RNA_pol_sigma-70_dom"/>
</dbReference>
<evidence type="ECO:0000259" key="6">
    <source>
        <dbReference type="Pfam" id="PF04542"/>
    </source>
</evidence>
<dbReference type="RefSeq" id="WP_073306152.1">
    <property type="nucleotide sequence ID" value="NZ_FRAW01000047.1"/>
</dbReference>
<dbReference type="GO" id="GO:0006352">
    <property type="term" value="P:DNA-templated transcription initiation"/>
    <property type="evidence" value="ECO:0007669"/>
    <property type="project" value="InterPro"/>
</dbReference>